<name>A0ABR1JVA3_9AGAR</name>
<keyword evidence="3" id="KW-1185">Reference proteome</keyword>
<feature type="region of interest" description="Disordered" evidence="1">
    <location>
        <begin position="266"/>
        <end position="421"/>
    </location>
</feature>
<evidence type="ECO:0000256" key="1">
    <source>
        <dbReference type="SAM" id="MobiDB-lite"/>
    </source>
</evidence>
<gene>
    <name evidence="2" type="ORF">VKT23_004536</name>
</gene>
<comment type="caution">
    <text evidence="2">The sequence shown here is derived from an EMBL/GenBank/DDBJ whole genome shotgun (WGS) entry which is preliminary data.</text>
</comment>
<sequence length="510" mass="54536">MQYHTEPAPATEVPTFFSGECAALRASPGVSELAADDDYFYDTTLVQNGTSVLVKDYNSATKVPIFTSNDYAALQGNPRASTLVPVGEPALSRHANYLHDAAPPAHIPATREQTFDSDNCTPLNNNVAAPVNDPNYNSMPFNNHYSAAYSQIPSNASAFYGPCSYTYPPTMMAPSHMSNNYTHTPYSQPHQHIQPAMCPSSYMNDKFSSPTSGYQHPRTMSAGPGTVEPAARNTHITNHAAGVLGHPVNSLDMAQVQPAVQSVEPDALTPQEDGSSSTSGKKRKANTTTTSKPKRTRKKAGDSSTKSKTRRTRKQPTTRDEPPCTQQSPLPTSSFDFGVPPTAGSSCGSDGTIPGGNAPVDIAQASSPDLEKAGQSSGSSTAGSSDFATLNPSSGETTPTEDLAVEDHSSQSGVSNVPMRELTENQAKAARFYVGKKPELSTVGEDAQKQICIYETKCVKPKIGFCPFNLLLCFYCVEHAEHCHRISEGIPSDEPIPGDLFAPYKTANEE</sequence>
<reference evidence="2 3" key="1">
    <citation type="submission" date="2024-01" db="EMBL/GenBank/DDBJ databases">
        <title>A draft genome for the cacao thread blight pathogen Marasmiellus scandens.</title>
        <authorList>
            <person name="Baruah I.K."/>
            <person name="Leung J."/>
            <person name="Bukari Y."/>
            <person name="Amoako-Attah I."/>
            <person name="Meinhardt L.W."/>
            <person name="Bailey B.A."/>
            <person name="Cohen S.P."/>
        </authorList>
    </citation>
    <scope>NUCLEOTIDE SEQUENCE [LARGE SCALE GENOMIC DNA]</scope>
    <source>
        <strain evidence="2 3">GH-19</strain>
    </source>
</reference>
<proteinExistence type="predicted"/>
<feature type="compositionally biased region" description="Basic residues" evidence="1">
    <location>
        <begin position="307"/>
        <end position="316"/>
    </location>
</feature>
<feature type="region of interest" description="Disordered" evidence="1">
    <location>
        <begin position="198"/>
        <end position="230"/>
    </location>
</feature>
<dbReference type="EMBL" id="JBANRG010000004">
    <property type="protein sequence ID" value="KAK7467484.1"/>
    <property type="molecule type" value="Genomic_DNA"/>
</dbReference>
<feature type="compositionally biased region" description="Low complexity" evidence="1">
    <location>
        <begin position="373"/>
        <end position="385"/>
    </location>
</feature>
<feature type="compositionally biased region" description="Polar residues" evidence="1">
    <location>
        <begin position="386"/>
        <end position="400"/>
    </location>
</feature>
<dbReference type="Proteomes" id="UP001498398">
    <property type="component" value="Unassembled WGS sequence"/>
</dbReference>
<evidence type="ECO:0000313" key="3">
    <source>
        <dbReference type="Proteomes" id="UP001498398"/>
    </source>
</evidence>
<organism evidence="2 3">
    <name type="scientific">Marasmiellus scandens</name>
    <dbReference type="NCBI Taxonomy" id="2682957"/>
    <lineage>
        <taxon>Eukaryota</taxon>
        <taxon>Fungi</taxon>
        <taxon>Dikarya</taxon>
        <taxon>Basidiomycota</taxon>
        <taxon>Agaricomycotina</taxon>
        <taxon>Agaricomycetes</taxon>
        <taxon>Agaricomycetidae</taxon>
        <taxon>Agaricales</taxon>
        <taxon>Marasmiineae</taxon>
        <taxon>Omphalotaceae</taxon>
        <taxon>Marasmiellus</taxon>
    </lineage>
</organism>
<evidence type="ECO:0000313" key="2">
    <source>
        <dbReference type="EMBL" id="KAK7467484.1"/>
    </source>
</evidence>
<feature type="compositionally biased region" description="Polar residues" evidence="1">
    <location>
        <begin position="201"/>
        <end position="214"/>
    </location>
</feature>
<protein>
    <submittedName>
        <fullName evidence="2">Uncharacterized protein</fullName>
    </submittedName>
</protein>
<accession>A0ABR1JVA3</accession>
<feature type="compositionally biased region" description="Polar residues" evidence="1">
    <location>
        <begin position="324"/>
        <end position="335"/>
    </location>
</feature>